<accession>A0ABY7E888</accession>
<dbReference type="EMBL" id="CP111016">
    <property type="protein sequence ID" value="WAR05037.1"/>
    <property type="molecule type" value="Genomic_DNA"/>
</dbReference>
<reference evidence="2" key="1">
    <citation type="submission" date="2022-11" db="EMBL/GenBank/DDBJ databases">
        <title>Centuries of genome instability and evolution in soft-shell clam transmissible cancer (bioRxiv).</title>
        <authorList>
            <person name="Hart S.F.M."/>
            <person name="Yonemitsu M.A."/>
            <person name="Giersch R.M."/>
            <person name="Beal B.F."/>
            <person name="Arriagada G."/>
            <person name="Davis B.W."/>
            <person name="Ostrander E.A."/>
            <person name="Goff S.P."/>
            <person name="Metzger M.J."/>
        </authorList>
    </citation>
    <scope>NUCLEOTIDE SEQUENCE</scope>
    <source>
        <strain evidence="2">MELC-2E11</strain>
        <tissue evidence="2">Siphon/mantle</tissue>
    </source>
</reference>
<gene>
    <name evidence="2" type="ORF">MAR_020406</name>
</gene>
<evidence type="ECO:0000256" key="1">
    <source>
        <dbReference type="SAM" id="MobiDB-lite"/>
    </source>
</evidence>
<proteinExistence type="predicted"/>
<sequence>REKEHSKELEDIKNDHPKELEKIKKEHSKKLEEIEEQHSKELEKIKKEHPKEMEKIKEIKKKHSKELEEIKKEHSNELKKIKKEHSKELKKIKKEHSNELEEIKKEHSKEIEKITKELEKTKDDKERLQDQNKTLRKISKGKDAGASASPHTDKEVGLMFSAAVTPLGGEGSPTDFGIPAQKCEATDMSQGPKQVETCKQVGANNRSETPRDPISVLKTGEGHNYESKNSEQKHLPNTNGATDYLSTSGANWNGASARGDANLVHSRGERLGSDRADTINVGLRQNCAFCSMGYDLDPAKAKEIDNYQMRCILMDFQQHVHGAEI</sequence>
<dbReference type="SUPFAM" id="SSF69989">
    <property type="entry name" value="C-terminal domain of PLC-beta"/>
    <property type="match status" value="1"/>
</dbReference>
<name>A0ABY7E888_MYAAR</name>
<feature type="region of interest" description="Disordered" evidence="1">
    <location>
        <begin position="203"/>
        <end position="237"/>
    </location>
</feature>
<organism evidence="2 3">
    <name type="scientific">Mya arenaria</name>
    <name type="common">Soft-shell clam</name>
    <dbReference type="NCBI Taxonomy" id="6604"/>
    <lineage>
        <taxon>Eukaryota</taxon>
        <taxon>Metazoa</taxon>
        <taxon>Spiralia</taxon>
        <taxon>Lophotrochozoa</taxon>
        <taxon>Mollusca</taxon>
        <taxon>Bivalvia</taxon>
        <taxon>Autobranchia</taxon>
        <taxon>Heteroconchia</taxon>
        <taxon>Euheterodonta</taxon>
        <taxon>Imparidentia</taxon>
        <taxon>Neoheterodontei</taxon>
        <taxon>Myida</taxon>
        <taxon>Myoidea</taxon>
        <taxon>Myidae</taxon>
        <taxon>Mya</taxon>
    </lineage>
</organism>
<feature type="compositionally biased region" description="Basic and acidic residues" evidence="1">
    <location>
        <begin position="82"/>
        <end position="130"/>
    </location>
</feature>
<feature type="region of interest" description="Disordered" evidence="1">
    <location>
        <begin position="82"/>
        <end position="154"/>
    </location>
</feature>
<evidence type="ECO:0000313" key="3">
    <source>
        <dbReference type="Proteomes" id="UP001164746"/>
    </source>
</evidence>
<keyword evidence="3" id="KW-1185">Reference proteome</keyword>
<feature type="compositionally biased region" description="Basic and acidic residues" evidence="1">
    <location>
        <begin position="220"/>
        <end position="234"/>
    </location>
</feature>
<feature type="region of interest" description="Disordered" evidence="1">
    <location>
        <begin position="1"/>
        <end position="21"/>
    </location>
</feature>
<feature type="non-terminal residue" evidence="2">
    <location>
        <position position="325"/>
    </location>
</feature>
<feature type="non-terminal residue" evidence="2">
    <location>
        <position position="1"/>
    </location>
</feature>
<dbReference type="Proteomes" id="UP001164746">
    <property type="component" value="Chromosome 5"/>
</dbReference>
<evidence type="ECO:0000313" key="2">
    <source>
        <dbReference type="EMBL" id="WAR05037.1"/>
    </source>
</evidence>
<protein>
    <submittedName>
        <fullName evidence="2">Uncharacterized protein</fullName>
    </submittedName>
</protein>